<keyword evidence="14" id="KW-1185">Reference proteome</keyword>
<feature type="short sequence motif" description="'HIGH' region" evidence="10">
    <location>
        <begin position="63"/>
        <end position="73"/>
    </location>
</feature>
<comment type="similarity">
    <text evidence="1 10">Belongs to the class-I aminoacyl-tRNA synthetase family. IleS type 1 subfamily.</text>
</comment>
<reference evidence="14" key="1">
    <citation type="journal article" date="2019" name="Int. J. Syst. Evol. Microbiol.">
        <title>The Global Catalogue of Microorganisms (GCM) 10K type strain sequencing project: providing services to taxonomists for standard genome sequencing and annotation.</title>
        <authorList>
            <consortium name="The Broad Institute Genomics Platform"/>
            <consortium name="The Broad Institute Genome Sequencing Center for Infectious Disease"/>
            <person name="Wu L."/>
            <person name="Ma J."/>
        </authorList>
    </citation>
    <scope>NUCLEOTIDE SEQUENCE [LARGE SCALE GENOMIC DNA]</scope>
    <source>
        <strain evidence="14">CGMCC 4.7106</strain>
    </source>
</reference>
<feature type="binding site" evidence="10">
    <location>
        <position position="897"/>
    </location>
    <ligand>
        <name>Zn(2+)</name>
        <dbReference type="ChEBI" id="CHEBI:29105"/>
    </ligand>
</feature>
<dbReference type="InterPro" id="IPR002300">
    <property type="entry name" value="aa-tRNA-synth_Ia"/>
</dbReference>
<dbReference type="InterPro" id="IPR033708">
    <property type="entry name" value="Anticodon_Ile_BEm"/>
</dbReference>
<evidence type="ECO:0000256" key="3">
    <source>
        <dbReference type="ARBA" id="ARBA00022598"/>
    </source>
</evidence>
<feature type="short sequence motif" description="'KMSKS' region" evidence="10">
    <location>
        <begin position="595"/>
        <end position="599"/>
    </location>
</feature>
<dbReference type="EC" id="6.1.1.5" evidence="10"/>
<dbReference type="SUPFAM" id="SSF50677">
    <property type="entry name" value="ValRS/IleRS/LeuRS editing domain"/>
    <property type="match status" value="1"/>
</dbReference>
<dbReference type="PROSITE" id="PS00178">
    <property type="entry name" value="AA_TRNA_LIGASE_I"/>
    <property type="match status" value="1"/>
</dbReference>
<dbReference type="SUPFAM" id="SSF52374">
    <property type="entry name" value="Nucleotidylyl transferase"/>
    <property type="match status" value="1"/>
</dbReference>
<feature type="binding site" evidence="10">
    <location>
        <position position="882"/>
    </location>
    <ligand>
        <name>Zn(2+)</name>
        <dbReference type="ChEBI" id="CHEBI:29105"/>
    </ligand>
</feature>
<dbReference type="InterPro" id="IPR002301">
    <property type="entry name" value="Ile-tRNA-ligase"/>
</dbReference>
<evidence type="ECO:0000256" key="8">
    <source>
        <dbReference type="ARBA" id="ARBA00025217"/>
    </source>
</evidence>
<comment type="catalytic activity">
    <reaction evidence="9 10">
        <text>tRNA(Ile) + L-isoleucine + ATP = L-isoleucyl-tRNA(Ile) + AMP + diphosphate</text>
        <dbReference type="Rhea" id="RHEA:11060"/>
        <dbReference type="Rhea" id="RHEA-COMP:9666"/>
        <dbReference type="Rhea" id="RHEA-COMP:9695"/>
        <dbReference type="ChEBI" id="CHEBI:30616"/>
        <dbReference type="ChEBI" id="CHEBI:33019"/>
        <dbReference type="ChEBI" id="CHEBI:58045"/>
        <dbReference type="ChEBI" id="CHEBI:78442"/>
        <dbReference type="ChEBI" id="CHEBI:78528"/>
        <dbReference type="ChEBI" id="CHEBI:456215"/>
        <dbReference type="EC" id="6.1.1.5"/>
    </reaction>
</comment>
<accession>A0ABW5D667</accession>
<dbReference type="CDD" id="cd07960">
    <property type="entry name" value="Anticodon_Ia_Ile_BEm"/>
    <property type="match status" value="1"/>
</dbReference>
<dbReference type="InterPro" id="IPR001412">
    <property type="entry name" value="aa-tRNA-synth_I_CS"/>
</dbReference>
<keyword evidence="3 10" id="KW-0436">Ligase</keyword>
<keyword evidence="4 10" id="KW-0547">Nucleotide-binding</keyword>
<feature type="binding site" evidence="10">
    <location>
        <position position="900"/>
    </location>
    <ligand>
        <name>Zn(2+)</name>
        <dbReference type="ChEBI" id="CHEBI:29105"/>
    </ligand>
</feature>
<keyword evidence="6 10" id="KW-0648">Protein biosynthesis</keyword>
<evidence type="ECO:0000259" key="12">
    <source>
        <dbReference type="Pfam" id="PF08264"/>
    </source>
</evidence>
<proteinExistence type="inferred from homology"/>
<comment type="cofactor">
    <cofactor evidence="10">
        <name>Zn(2+)</name>
        <dbReference type="ChEBI" id="CHEBI:29105"/>
    </cofactor>
    <text evidence="10">Binds 1 zinc ion per subunit.</text>
</comment>
<dbReference type="NCBIfam" id="TIGR00392">
    <property type="entry name" value="ileS"/>
    <property type="match status" value="1"/>
</dbReference>
<dbReference type="InterPro" id="IPR009008">
    <property type="entry name" value="Val/Leu/Ile-tRNA-synth_edit"/>
</dbReference>
<evidence type="ECO:0000256" key="4">
    <source>
        <dbReference type="ARBA" id="ARBA00022741"/>
    </source>
</evidence>
<dbReference type="InterPro" id="IPR014729">
    <property type="entry name" value="Rossmann-like_a/b/a_fold"/>
</dbReference>
<evidence type="ECO:0000256" key="1">
    <source>
        <dbReference type="ARBA" id="ARBA00006887"/>
    </source>
</evidence>
<comment type="subunit">
    <text evidence="10">Monomer.</text>
</comment>
<dbReference type="InterPro" id="IPR050081">
    <property type="entry name" value="Ile-tRNA_ligase"/>
</dbReference>
<dbReference type="Gene3D" id="1.10.730.20">
    <property type="match status" value="1"/>
</dbReference>
<dbReference type="RefSeq" id="WP_386818093.1">
    <property type="nucleotide sequence ID" value="NZ_JBHUIT010000002.1"/>
</dbReference>
<evidence type="ECO:0000256" key="2">
    <source>
        <dbReference type="ARBA" id="ARBA00022490"/>
    </source>
</evidence>
<comment type="subcellular location">
    <subcellularLocation>
        <location evidence="10">Cytoplasm</location>
    </subcellularLocation>
</comment>
<comment type="caution">
    <text evidence="13">The sequence shown here is derived from an EMBL/GenBank/DDBJ whole genome shotgun (WGS) entry which is preliminary data.</text>
</comment>
<keyword evidence="5 10" id="KW-0067">ATP-binding</keyword>
<evidence type="ECO:0000313" key="14">
    <source>
        <dbReference type="Proteomes" id="UP001597375"/>
    </source>
</evidence>
<dbReference type="Gene3D" id="1.10.10.830">
    <property type="entry name" value="Ile-tRNA synthetase CP2 domain-like"/>
    <property type="match status" value="1"/>
</dbReference>
<dbReference type="Proteomes" id="UP001597375">
    <property type="component" value="Unassembled WGS sequence"/>
</dbReference>
<dbReference type="Gene3D" id="3.90.740.10">
    <property type="entry name" value="Valyl/Leucyl/Isoleucyl-tRNA synthetase, editing domain"/>
    <property type="match status" value="1"/>
</dbReference>
<evidence type="ECO:0000259" key="11">
    <source>
        <dbReference type="Pfam" id="PF00133"/>
    </source>
</evidence>
<keyword evidence="7 10" id="KW-0030">Aminoacyl-tRNA synthetase</keyword>
<evidence type="ECO:0000256" key="7">
    <source>
        <dbReference type="ARBA" id="ARBA00023146"/>
    </source>
</evidence>
<dbReference type="EMBL" id="JBHUIT010000002">
    <property type="protein sequence ID" value="MFD2255434.1"/>
    <property type="molecule type" value="Genomic_DNA"/>
</dbReference>
<feature type="binding site" evidence="10">
    <location>
        <position position="598"/>
    </location>
    <ligand>
        <name>ATP</name>
        <dbReference type="ChEBI" id="CHEBI:30616"/>
    </ligand>
</feature>
<dbReference type="Gene3D" id="3.40.50.620">
    <property type="entry name" value="HUPs"/>
    <property type="match status" value="2"/>
</dbReference>
<dbReference type="PANTHER" id="PTHR42765:SF1">
    <property type="entry name" value="ISOLEUCINE--TRNA LIGASE, MITOCHONDRIAL"/>
    <property type="match status" value="1"/>
</dbReference>
<dbReference type="Pfam" id="PF08264">
    <property type="entry name" value="Anticodon_1"/>
    <property type="match status" value="1"/>
</dbReference>
<sequence length="906" mass="101134">MSAAPNYKDTLTLPQTSFPMRGDLVKNEPQRLDIWEKSGLYQKIVSARKAAGAPDFILHDGPPFANGDVHMGTALNKLLKDMVVKSKTMAGFHAPFVPGWDCHGLPIEFKVVKQAAGLEPGEIRRRCTEFAAGFIDIQRKSFRRLGVFGDWENPYLTMDPAYEANILRVFAKLVENGAIYQSKKPVQWSYGAQTALAEAEVEYADKTSPAIFVKFPIVSGQYAGKANMAIWTTTPWTLPANLGIALHPEFTYLIGKFSNGENEENFVIVRELLETFAEKTGYALKETLSEVKGRDLEGAEAQHPFLPRTSKVILANFVTTDTGTGAVHIAPGHGADDYVAGQQNGLGVLSPVDDEGHFTEEVGLPELIGKHVFKSNNRIIEILSESEHLLGQEEYRHSYPHCWRSKTPIIFRAVEQFFISLDNLRGEALTEIDKAKWMPAWGRNRIYGTVESRPDWCISRQRTWGVPLPVFFDADNKAVLSAELALKVADLVEKEGTNVWFETPDEELTAKLGLPSGLKKGKDTLDVWIDSGCSHAAVLDTHPELHSPADLYLEATDQHRGWFQSSLMLSTAFRGHAPYKTVMTHGFVVDKDKKKLSKSEAEKAGKPIDAAHFYNQYGADIVRLWASSVDWQNEVPFGEELFKQVAEPYRRLRNTLRILLGNLDGFSPDSSASYQYTLLDTWILERLHEVVNECTKAYEAFEFRKVFNAINQFCTADLSAIYVDALKDRMYCDAPDSPRRLASQAAMHEVFSSISRLLAPILAYTADEAWEHAAFTEGSVHEQDFPVANPAFAPGQVSKDVERLFQIKAVMQGAIEAKIQAKEFTRNNEAAVELTLPSADANLLEKLNDRDFATEFFIIAELAVKEGEELSATAEKTGLPLCPRCRKHEPVLESGLCQRCDDVISK</sequence>
<gene>
    <name evidence="10 13" type="primary">ileS</name>
    <name evidence="13" type="ORF">ACFSSA_01990</name>
</gene>
<organism evidence="13 14">
    <name type="scientific">Luteolibacter algae</name>
    <dbReference type="NCBI Taxonomy" id="454151"/>
    <lineage>
        <taxon>Bacteria</taxon>
        <taxon>Pseudomonadati</taxon>
        <taxon>Verrucomicrobiota</taxon>
        <taxon>Verrucomicrobiia</taxon>
        <taxon>Verrucomicrobiales</taxon>
        <taxon>Verrucomicrobiaceae</taxon>
        <taxon>Luteolibacter</taxon>
    </lineage>
</organism>
<name>A0ABW5D667_9BACT</name>
<evidence type="ECO:0000313" key="13">
    <source>
        <dbReference type="EMBL" id="MFD2255434.1"/>
    </source>
</evidence>
<comment type="domain">
    <text evidence="10">IleRS has two distinct active sites: one for aminoacylation and one for editing. The misactivated valine is translocated from the active site to the editing site, which sterically excludes the correctly activated isoleucine. The single editing site contains two valyl binding pockets, one specific for each substrate (Val-AMP or Val-tRNA(Ile)).</text>
</comment>
<keyword evidence="2 10" id="KW-0963">Cytoplasm</keyword>
<dbReference type="SUPFAM" id="SSF47323">
    <property type="entry name" value="Anticodon-binding domain of a subclass of class I aminoacyl-tRNA synthetases"/>
    <property type="match status" value="1"/>
</dbReference>
<evidence type="ECO:0000256" key="6">
    <source>
        <dbReference type="ARBA" id="ARBA00022917"/>
    </source>
</evidence>
<evidence type="ECO:0000256" key="10">
    <source>
        <dbReference type="HAMAP-Rule" id="MF_02002"/>
    </source>
</evidence>
<keyword evidence="10" id="KW-0862">Zinc</keyword>
<dbReference type="GO" id="GO:0004822">
    <property type="term" value="F:isoleucine-tRNA ligase activity"/>
    <property type="evidence" value="ECO:0007669"/>
    <property type="project" value="UniProtKB-EC"/>
</dbReference>
<feature type="binding site" evidence="10">
    <location>
        <position position="885"/>
    </location>
    <ligand>
        <name>Zn(2+)</name>
        <dbReference type="ChEBI" id="CHEBI:29105"/>
    </ligand>
</feature>
<protein>
    <recommendedName>
        <fullName evidence="10">Isoleucine--tRNA ligase</fullName>
        <ecNumber evidence="10">6.1.1.5</ecNumber>
    </recommendedName>
    <alternativeName>
        <fullName evidence="10">Isoleucyl-tRNA synthetase</fullName>
        <shortName evidence="10">IleRS</shortName>
    </alternativeName>
</protein>
<feature type="binding site" evidence="10">
    <location>
        <position position="554"/>
    </location>
    <ligand>
        <name>L-isoleucyl-5'-AMP</name>
        <dbReference type="ChEBI" id="CHEBI:178002"/>
    </ligand>
</feature>
<keyword evidence="10" id="KW-0479">Metal-binding</keyword>
<dbReference type="PRINTS" id="PR00984">
    <property type="entry name" value="TRNASYNTHILE"/>
</dbReference>
<feature type="domain" description="Methionyl/Valyl/Leucyl/Isoleucyl-tRNA synthetase anticodon-binding" evidence="12">
    <location>
        <begin position="680"/>
        <end position="831"/>
    </location>
</feature>
<dbReference type="PANTHER" id="PTHR42765">
    <property type="entry name" value="SOLEUCYL-TRNA SYNTHETASE"/>
    <property type="match status" value="1"/>
</dbReference>
<evidence type="ECO:0000256" key="9">
    <source>
        <dbReference type="ARBA" id="ARBA00048359"/>
    </source>
</evidence>
<dbReference type="InterPro" id="IPR009080">
    <property type="entry name" value="tRNAsynth_Ia_anticodon-bd"/>
</dbReference>
<dbReference type="InterPro" id="IPR013155">
    <property type="entry name" value="M/V/L/I-tRNA-synth_anticd-bd"/>
</dbReference>
<dbReference type="InterPro" id="IPR023585">
    <property type="entry name" value="Ile-tRNA-ligase_type1"/>
</dbReference>
<comment type="function">
    <text evidence="8 10">Catalyzes the attachment of isoleucine to tRNA(Ile). As IleRS can inadvertently accommodate and process structurally similar amino acids such as valine, to avoid such errors it has two additional distinct tRNA(Ile)-dependent editing activities. One activity is designated as 'pretransfer' editing and involves the hydrolysis of activated Val-AMP. The other activity is designated 'posttransfer' editing and involves deacylation of mischarged Val-tRNA(Ile).</text>
</comment>
<evidence type="ECO:0000256" key="5">
    <source>
        <dbReference type="ARBA" id="ARBA00022840"/>
    </source>
</evidence>
<dbReference type="HAMAP" id="MF_02002">
    <property type="entry name" value="Ile_tRNA_synth_type1"/>
    <property type="match status" value="1"/>
</dbReference>
<feature type="domain" description="Aminoacyl-tRNA synthetase class Ia" evidence="11">
    <location>
        <begin position="31"/>
        <end position="633"/>
    </location>
</feature>
<dbReference type="Pfam" id="PF00133">
    <property type="entry name" value="tRNA-synt_1"/>
    <property type="match status" value="1"/>
</dbReference>